<dbReference type="EMBL" id="KZ820027">
    <property type="protein sequence ID" value="PWN49608.1"/>
    <property type="molecule type" value="Genomic_DNA"/>
</dbReference>
<proteinExistence type="predicted"/>
<organism evidence="1 2">
    <name type="scientific">Violaceomyces palustris</name>
    <dbReference type="NCBI Taxonomy" id="1673888"/>
    <lineage>
        <taxon>Eukaryota</taxon>
        <taxon>Fungi</taxon>
        <taxon>Dikarya</taxon>
        <taxon>Basidiomycota</taxon>
        <taxon>Ustilaginomycotina</taxon>
        <taxon>Ustilaginomycetes</taxon>
        <taxon>Violaceomycetales</taxon>
        <taxon>Violaceomycetaceae</taxon>
        <taxon>Violaceomyces</taxon>
    </lineage>
</organism>
<reference evidence="1 2" key="1">
    <citation type="journal article" date="2018" name="Mol. Biol. Evol.">
        <title>Broad Genomic Sampling Reveals a Smut Pathogenic Ancestry of the Fungal Clade Ustilaginomycotina.</title>
        <authorList>
            <person name="Kijpornyongpan T."/>
            <person name="Mondo S.J."/>
            <person name="Barry K."/>
            <person name="Sandor L."/>
            <person name="Lee J."/>
            <person name="Lipzen A."/>
            <person name="Pangilinan J."/>
            <person name="LaButti K."/>
            <person name="Hainaut M."/>
            <person name="Henrissat B."/>
            <person name="Grigoriev I.V."/>
            <person name="Spatafora J.W."/>
            <person name="Aime M.C."/>
        </authorList>
    </citation>
    <scope>NUCLEOTIDE SEQUENCE [LARGE SCALE GENOMIC DNA]</scope>
    <source>
        <strain evidence="1 2">SA 807</strain>
    </source>
</reference>
<sequence length="277" mass="32017">MIFQHPFDSWNQILGRLEGVTRYRLRKVAKEAGIRRCVAIRKPVLTTKHTERRLQWAKDNRATDWNHVLFTDESSLEVGGTDRQVRVSRRSGEAYIPRNMTSTFRSGRQALIVWAGMAYNFKTPLFRISLAPSRVERSTRIRAEGLNAERYADLVIKGPLKAAWDELTTFSDRYQVVEDNAPCHNGLVAQQAREEVRICRLHHPSASPDLNPIENVWMVLKTRIYRVWPIPTSVDKLFMVARKVWDKIEMEIINGCVESMPRRVSNLAAIKGKSLKY</sequence>
<name>A0ACD0NUT6_9BASI</name>
<evidence type="ECO:0000313" key="2">
    <source>
        <dbReference type="Proteomes" id="UP000245626"/>
    </source>
</evidence>
<evidence type="ECO:0000313" key="1">
    <source>
        <dbReference type="EMBL" id="PWN49608.1"/>
    </source>
</evidence>
<accession>A0ACD0NUT6</accession>
<gene>
    <name evidence="1" type="ORF">IE53DRAFT_317330</name>
</gene>
<protein>
    <submittedName>
        <fullName evidence="1">Uncharacterized protein</fullName>
    </submittedName>
</protein>
<dbReference type="Proteomes" id="UP000245626">
    <property type="component" value="Unassembled WGS sequence"/>
</dbReference>
<keyword evidence="2" id="KW-1185">Reference proteome</keyword>